<keyword evidence="2" id="KW-1185">Reference proteome</keyword>
<evidence type="ECO:0008006" key="3">
    <source>
        <dbReference type="Google" id="ProtNLM"/>
    </source>
</evidence>
<name>A0ABT1T716_9SPHI</name>
<comment type="caution">
    <text evidence="1">The sequence shown here is derived from an EMBL/GenBank/DDBJ whole genome shotgun (WGS) entry which is preliminary data.</text>
</comment>
<protein>
    <recommendedName>
        <fullName evidence="3">DUF4145 domain-containing protein</fullName>
    </recommendedName>
</protein>
<reference evidence="1 2" key="1">
    <citation type="submission" date="2022-07" db="EMBL/GenBank/DDBJ databases">
        <title>Mucilaginibacter sp. JC4.</title>
        <authorList>
            <person name="Le V."/>
            <person name="Ko S.-R."/>
            <person name="Ahn C.-Y."/>
            <person name="Oh H.-M."/>
        </authorList>
    </citation>
    <scope>NUCLEOTIDE SEQUENCE [LARGE SCALE GENOMIC DNA]</scope>
    <source>
        <strain evidence="1 2">JC4</strain>
    </source>
</reference>
<dbReference type="EMBL" id="JANHOH010000007">
    <property type="protein sequence ID" value="MCQ6960423.1"/>
    <property type="molecule type" value="Genomic_DNA"/>
</dbReference>
<sequence length="248" mass="28542">MIISEFIDKVEGFDSLKQLEQVKLLAFFYSVVNNKNEFSSSEIKECFNQESLKIPTNVPQCFINLAEGKNPTFLKKGSLYTFHRTVKKELDEVYLTNKHTAHISATLRSLLPKLTSSEQKSFLEEAVSCFEINCYRASIVMAWLLTMDAIYEMILKNYLSEFNAAIQSNGQYKKITISKKEDFNDIKEADFITLLRIGRIFSGDIRKILLEKLDFRNTAAHPNTIIIKESKAISFIEDLIENVILKIQ</sequence>
<accession>A0ABT1T716</accession>
<evidence type="ECO:0000313" key="1">
    <source>
        <dbReference type="EMBL" id="MCQ6960423.1"/>
    </source>
</evidence>
<dbReference type="Proteomes" id="UP001204376">
    <property type="component" value="Unassembled WGS sequence"/>
</dbReference>
<dbReference type="RefSeq" id="WP_256540603.1">
    <property type="nucleotide sequence ID" value="NZ_JANHOH010000007.1"/>
</dbReference>
<gene>
    <name evidence="1" type="ORF">NPE20_20760</name>
</gene>
<organism evidence="1 2">
    <name type="scientific">Mucilaginibacter aquariorum</name>
    <dbReference type="NCBI Taxonomy" id="2967225"/>
    <lineage>
        <taxon>Bacteria</taxon>
        <taxon>Pseudomonadati</taxon>
        <taxon>Bacteroidota</taxon>
        <taxon>Sphingobacteriia</taxon>
        <taxon>Sphingobacteriales</taxon>
        <taxon>Sphingobacteriaceae</taxon>
        <taxon>Mucilaginibacter</taxon>
    </lineage>
</organism>
<proteinExistence type="predicted"/>
<evidence type="ECO:0000313" key="2">
    <source>
        <dbReference type="Proteomes" id="UP001204376"/>
    </source>
</evidence>